<reference evidence="2" key="1">
    <citation type="submission" date="2021-07" db="EMBL/GenBank/DDBJ databases">
        <title>Zhongshania sp. CAU 1632 isolated from seawater.</title>
        <authorList>
            <person name="Kim W."/>
        </authorList>
    </citation>
    <scope>NUCLEOTIDE SEQUENCE</scope>
    <source>
        <strain evidence="2">CAU 1632</strain>
    </source>
</reference>
<evidence type="ECO:0000313" key="2">
    <source>
        <dbReference type="EMBL" id="MBW2939682.1"/>
    </source>
</evidence>
<keyword evidence="1" id="KW-0732">Signal</keyword>
<feature type="signal peptide" evidence="1">
    <location>
        <begin position="1"/>
        <end position="22"/>
    </location>
</feature>
<evidence type="ECO:0000313" key="3">
    <source>
        <dbReference type="Proteomes" id="UP001166291"/>
    </source>
</evidence>
<feature type="chain" id="PRO_5045246663" evidence="1">
    <location>
        <begin position="23"/>
        <end position="114"/>
    </location>
</feature>
<gene>
    <name evidence="2" type="ORF">KXJ70_02795</name>
</gene>
<sequence>MKARFTCSAIILTLLLSNHLYAQTRDFSSAHKKIERALEGAVGFPGSDAIWVKHNALLIAVAKGAVNEKKYAKQVCTFLGANGFSSQKVSVIIVDQAELRSHNQWSQLAEAQCE</sequence>
<dbReference type="Proteomes" id="UP001166291">
    <property type="component" value="Unassembled WGS sequence"/>
</dbReference>
<dbReference type="EMBL" id="JAHWDQ010000001">
    <property type="protein sequence ID" value="MBW2939682.1"/>
    <property type="molecule type" value="Genomic_DNA"/>
</dbReference>
<protein>
    <submittedName>
        <fullName evidence="2">Uncharacterized protein</fullName>
    </submittedName>
</protein>
<proteinExistence type="predicted"/>
<evidence type="ECO:0000256" key="1">
    <source>
        <dbReference type="SAM" id="SignalP"/>
    </source>
</evidence>
<keyword evidence="3" id="KW-1185">Reference proteome</keyword>
<comment type="caution">
    <text evidence="2">The sequence shown here is derived from an EMBL/GenBank/DDBJ whole genome shotgun (WGS) entry which is preliminary data.</text>
</comment>
<name>A0ABS6VMY2_9GAMM</name>
<dbReference type="RefSeq" id="WP_219041924.1">
    <property type="nucleotide sequence ID" value="NZ_JAHWDQ010000001.1"/>
</dbReference>
<organism evidence="2 3">
    <name type="scientific">Zhongshania aquimaris</name>
    <dbReference type="NCBI Taxonomy" id="2857107"/>
    <lineage>
        <taxon>Bacteria</taxon>
        <taxon>Pseudomonadati</taxon>
        <taxon>Pseudomonadota</taxon>
        <taxon>Gammaproteobacteria</taxon>
        <taxon>Cellvibrionales</taxon>
        <taxon>Spongiibacteraceae</taxon>
        <taxon>Zhongshania</taxon>
    </lineage>
</organism>
<accession>A0ABS6VMY2</accession>